<dbReference type="Gene3D" id="3.40.50.300">
    <property type="entry name" value="P-loop containing nucleotide triphosphate hydrolases"/>
    <property type="match status" value="1"/>
</dbReference>
<comment type="caution">
    <text evidence="5">The sequence shown here is derived from an EMBL/GenBank/DDBJ whole genome shotgun (WGS) entry which is preliminary data.</text>
</comment>
<accession>A0A0G0Z2K6</accession>
<evidence type="ECO:0000313" key="5">
    <source>
        <dbReference type="EMBL" id="KKS43030.1"/>
    </source>
</evidence>
<dbReference type="InterPro" id="IPR003439">
    <property type="entry name" value="ABC_transporter-like_ATP-bd"/>
</dbReference>
<dbReference type="Proteomes" id="UP000033854">
    <property type="component" value="Unassembled WGS sequence"/>
</dbReference>
<feature type="domain" description="ABC transporter" evidence="4">
    <location>
        <begin position="5"/>
        <end position="254"/>
    </location>
</feature>
<keyword evidence="1" id="KW-0813">Transport</keyword>
<dbReference type="Pfam" id="PF00005">
    <property type="entry name" value="ABC_tran"/>
    <property type="match status" value="1"/>
</dbReference>
<gene>
    <name evidence="5" type="ORF">UV06_C0003G0031</name>
</gene>
<dbReference type="GO" id="GO:0005524">
    <property type="term" value="F:ATP binding"/>
    <property type="evidence" value="ECO:0007669"/>
    <property type="project" value="UniProtKB-KW"/>
</dbReference>
<organism evidence="5 6">
    <name type="scientific">Candidatus Collierbacteria bacterium GW2011_GWA2_42_17</name>
    <dbReference type="NCBI Taxonomy" id="1618378"/>
    <lineage>
        <taxon>Bacteria</taxon>
        <taxon>Candidatus Collieribacteriota</taxon>
    </lineage>
</organism>
<dbReference type="EMBL" id="LCDA01000003">
    <property type="protein sequence ID" value="KKS43030.1"/>
    <property type="molecule type" value="Genomic_DNA"/>
</dbReference>
<evidence type="ECO:0000256" key="3">
    <source>
        <dbReference type="ARBA" id="ARBA00022840"/>
    </source>
</evidence>
<keyword evidence="2" id="KW-0547">Nucleotide-binding</keyword>
<proteinExistence type="predicted"/>
<dbReference type="InterPro" id="IPR003593">
    <property type="entry name" value="AAA+_ATPase"/>
</dbReference>
<evidence type="ECO:0000259" key="4">
    <source>
        <dbReference type="PROSITE" id="PS50893"/>
    </source>
</evidence>
<sequence>MEKIIEVKNLSKKFKVPVKQGFVRSIFIPKNKEIVAVDNISFTVERGEAVAFLGPNGAGKTTTLKMLTGLLYPTSGSVKVLETIPVERKYTFLRKIALVMGNKSGLSWDLSARQSFDLFESIYDLDHQEAMKTVGYLAEILEVSKSLDLPIRKLSLGQRLKMELIGAILHSPEIVFLDEPTLGLDVVAKRNIREFLRKTNKEKGTTIILTSHDMADIEKVCNRVIVINHGKIMFDDAIGKLTGRYRGRKYLTLIFTEEVAQEEVEKYGKVIDKKPLTYTIEVAGDEQAKVIAAVSENLPIDDIDITHVPLDEIMADMFGKR</sequence>
<dbReference type="AlphaFoldDB" id="A0A0G0Z2K6"/>
<evidence type="ECO:0000256" key="1">
    <source>
        <dbReference type="ARBA" id="ARBA00022448"/>
    </source>
</evidence>
<dbReference type="SUPFAM" id="SSF52540">
    <property type="entry name" value="P-loop containing nucleoside triphosphate hydrolases"/>
    <property type="match status" value="1"/>
</dbReference>
<dbReference type="InterPro" id="IPR050763">
    <property type="entry name" value="ABC_transporter_ATP-binding"/>
</dbReference>
<keyword evidence="3" id="KW-0067">ATP-binding</keyword>
<evidence type="ECO:0000256" key="2">
    <source>
        <dbReference type="ARBA" id="ARBA00022741"/>
    </source>
</evidence>
<evidence type="ECO:0000313" key="6">
    <source>
        <dbReference type="Proteomes" id="UP000033854"/>
    </source>
</evidence>
<dbReference type="PANTHER" id="PTHR42711">
    <property type="entry name" value="ABC TRANSPORTER ATP-BINDING PROTEIN"/>
    <property type="match status" value="1"/>
</dbReference>
<reference evidence="5 6" key="1">
    <citation type="journal article" date="2015" name="Nature">
        <title>rRNA introns, odd ribosomes, and small enigmatic genomes across a large radiation of phyla.</title>
        <authorList>
            <person name="Brown C.T."/>
            <person name="Hug L.A."/>
            <person name="Thomas B.C."/>
            <person name="Sharon I."/>
            <person name="Castelle C.J."/>
            <person name="Singh A."/>
            <person name="Wilkins M.J."/>
            <person name="Williams K.H."/>
            <person name="Banfield J.F."/>
        </authorList>
    </citation>
    <scope>NUCLEOTIDE SEQUENCE [LARGE SCALE GENOMIC DNA]</scope>
</reference>
<protein>
    <submittedName>
        <fullName evidence="5">ABC transporter related-protein</fullName>
    </submittedName>
</protein>
<dbReference type="GO" id="GO:0016887">
    <property type="term" value="F:ATP hydrolysis activity"/>
    <property type="evidence" value="ECO:0007669"/>
    <property type="project" value="InterPro"/>
</dbReference>
<dbReference type="SMART" id="SM00382">
    <property type="entry name" value="AAA"/>
    <property type="match status" value="1"/>
</dbReference>
<dbReference type="PROSITE" id="PS50893">
    <property type="entry name" value="ABC_TRANSPORTER_2"/>
    <property type="match status" value="1"/>
</dbReference>
<dbReference type="InterPro" id="IPR027417">
    <property type="entry name" value="P-loop_NTPase"/>
</dbReference>
<name>A0A0G0Z2K6_9BACT</name>
<dbReference type="PANTHER" id="PTHR42711:SF4">
    <property type="entry name" value="ABC TRANSPORTER RELATED"/>
    <property type="match status" value="1"/>
</dbReference>